<keyword evidence="2" id="KW-0812">Transmembrane</keyword>
<protein>
    <submittedName>
        <fullName evidence="3">Uncharacterized protein</fullName>
    </submittedName>
</protein>
<proteinExistence type="predicted"/>
<feature type="region of interest" description="Disordered" evidence="1">
    <location>
        <begin position="70"/>
        <end position="105"/>
    </location>
</feature>
<evidence type="ECO:0000256" key="1">
    <source>
        <dbReference type="SAM" id="MobiDB-lite"/>
    </source>
</evidence>
<evidence type="ECO:0000313" key="4">
    <source>
        <dbReference type="Proteomes" id="UP001434883"/>
    </source>
</evidence>
<dbReference type="Proteomes" id="UP001434883">
    <property type="component" value="Unassembled WGS sequence"/>
</dbReference>
<feature type="transmembrane region" description="Helical" evidence="2">
    <location>
        <begin position="41"/>
        <end position="64"/>
    </location>
</feature>
<keyword evidence="4" id="KW-1185">Reference proteome</keyword>
<name>A0ABV0RGH3_9TELE</name>
<sequence>MGHVIGLIHIRQTDVRDKGSTVSDKYSPIRSYAMQVSIPPAMSASVFSLFSLLTLALLLLLCVIRKKRKMEGKYRPSAEEKKQSRANVPERPSLPLPLPKEERLI</sequence>
<evidence type="ECO:0000256" key="2">
    <source>
        <dbReference type="SAM" id="Phobius"/>
    </source>
</evidence>
<accession>A0ABV0RGH3</accession>
<organism evidence="3 4">
    <name type="scientific">Xenoophorus captivus</name>
    <dbReference type="NCBI Taxonomy" id="1517983"/>
    <lineage>
        <taxon>Eukaryota</taxon>
        <taxon>Metazoa</taxon>
        <taxon>Chordata</taxon>
        <taxon>Craniata</taxon>
        <taxon>Vertebrata</taxon>
        <taxon>Euteleostomi</taxon>
        <taxon>Actinopterygii</taxon>
        <taxon>Neopterygii</taxon>
        <taxon>Teleostei</taxon>
        <taxon>Neoteleostei</taxon>
        <taxon>Acanthomorphata</taxon>
        <taxon>Ovalentaria</taxon>
        <taxon>Atherinomorphae</taxon>
        <taxon>Cyprinodontiformes</taxon>
        <taxon>Goodeidae</taxon>
        <taxon>Xenoophorus</taxon>
    </lineage>
</organism>
<gene>
    <name evidence="3" type="ORF">XENOCAPTIV_003058</name>
</gene>
<evidence type="ECO:0000313" key="3">
    <source>
        <dbReference type="EMBL" id="MEQ2206802.1"/>
    </source>
</evidence>
<comment type="caution">
    <text evidence="3">The sequence shown here is derived from an EMBL/GenBank/DDBJ whole genome shotgun (WGS) entry which is preliminary data.</text>
</comment>
<dbReference type="EMBL" id="JAHRIN010043326">
    <property type="protein sequence ID" value="MEQ2206802.1"/>
    <property type="molecule type" value="Genomic_DNA"/>
</dbReference>
<keyword evidence="2" id="KW-1133">Transmembrane helix</keyword>
<reference evidence="3 4" key="1">
    <citation type="submission" date="2021-06" db="EMBL/GenBank/DDBJ databases">
        <authorList>
            <person name="Palmer J.M."/>
        </authorList>
    </citation>
    <scope>NUCLEOTIDE SEQUENCE [LARGE SCALE GENOMIC DNA]</scope>
    <source>
        <strain evidence="3 4">XC_2019</strain>
        <tissue evidence="3">Muscle</tissue>
    </source>
</reference>
<feature type="compositionally biased region" description="Basic and acidic residues" evidence="1">
    <location>
        <begin position="71"/>
        <end position="83"/>
    </location>
</feature>
<keyword evidence="2" id="KW-0472">Membrane</keyword>